<evidence type="ECO:0000313" key="2">
    <source>
        <dbReference type="EMBL" id="MFC4219269.1"/>
    </source>
</evidence>
<name>A0ABV8PGF1_9FLAO</name>
<gene>
    <name evidence="2" type="ORF">ACFOWS_03955</name>
</gene>
<keyword evidence="3" id="KW-1185">Reference proteome</keyword>
<proteinExistence type="predicted"/>
<feature type="signal peptide" evidence="1">
    <location>
        <begin position="1"/>
        <end position="21"/>
    </location>
</feature>
<protein>
    <submittedName>
        <fullName evidence="2">Uncharacterized protein</fullName>
    </submittedName>
</protein>
<dbReference type="EMBL" id="JBHSCL010000004">
    <property type="protein sequence ID" value="MFC4219269.1"/>
    <property type="molecule type" value="Genomic_DNA"/>
</dbReference>
<comment type="caution">
    <text evidence="2">The sequence shown here is derived from an EMBL/GenBank/DDBJ whole genome shotgun (WGS) entry which is preliminary data.</text>
</comment>
<accession>A0ABV8PGF1</accession>
<dbReference type="RefSeq" id="WP_379762684.1">
    <property type="nucleotide sequence ID" value="NZ_JBHSCL010000004.1"/>
</dbReference>
<evidence type="ECO:0000313" key="3">
    <source>
        <dbReference type="Proteomes" id="UP001595841"/>
    </source>
</evidence>
<reference evidence="3" key="1">
    <citation type="journal article" date="2019" name="Int. J. Syst. Evol. Microbiol.">
        <title>The Global Catalogue of Microorganisms (GCM) 10K type strain sequencing project: providing services to taxonomists for standard genome sequencing and annotation.</title>
        <authorList>
            <consortium name="The Broad Institute Genomics Platform"/>
            <consortium name="The Broad Institute Genome Sequencing Center for Infectious Disease"/>
            <person name="Wu L."/>
            <person name="Ma J."/>
        </authorList>
    </citation>
    <scope>NUCLEOTIDE SEQUENCE [LARGE SCALE GENOMIC DNA]</scope>
    <source>
        <strain evidence="3">CGMCC 1.15774</strain>
    </source>
</reference>
<organism evidence="2 3">
    <name type="scientific">Flagellimonas marina</name>
    <dbReference type="NCBI Taxonomy" id="1775168"/>
    <lineage>
        <taxon>Bacteria</taxon>
        <taxon>Pseudomonadati</taxon>
        <taxon>Bacteroidota</taxon>
        <taxon>Flavobacteriia</taxon>
        <taxon>Flavobacteriales</taxon>
        <taxon>Flavobacteriaceae</taxon>
        <taxon>Flagellimonas</taxon>
    </lineage>
</organism>
<keyword evidence="1" id="KW-0732">Signal</keyword>
<sequence length="264" mass="29771">MKKKQILGALIALGTFVTVSAQGSIHVQGEGGVFTADRLALLKSGEGGGLGNNPAMMDLYNDMRMKFGRLGEEVKLTLDDIDGSIYPNENFTLGTLYEDGEAFKKLYMRYDAYNDEVELKEAKDDDVVRAMVQHPKYSCSMNGEVYQFIGYKNEDGESKRGYLMPLTAGENYALFMKQIKVFKEGKPAKTSLDNSFPHRFLDKTEFYVSKSGDVPVFVKTRKSSILSLFSDEDQKTMKNYIRDKRPNLNDKDDLQNLFAYANAL</sequence>
<evidence type="ECO:0000256" key="1">
    <source>
        <dbReference type="SAM" id="SignalP"/>
    </source>
</evidence>
<feature type="chain" id="PRO_5046163268" evidence="1">
    <location>
        <begin position="22"/>
        <end position="264"/>
    </location>
</feature>
<dbReference type="Proteomes" id="UP001595841">
    <property type="component" value="Unassembled WGS sequence"/>
</dbReference>